<dbReference type="RefSeq" id="XP_041544395.1">
    <property type="nucleotide sequence ID" value="XM_041690851.1"/>
</dbReference>
<organism evidence="1 2">
    <name type="scientific">Aspergillus kawachii</name>
    <name type="common">White koji mold</name>
    <name type="synonym">Aspergillus awamori var. kawachi</name>
    <dbReference type="NCBI Taxonomy" id="1069201"/>
    <lineage>
        <taxon>Eukaryota</taxon>
        <taxon>Fungi</taxon>
        <taxon>Dikarya</taxon>
        <taxon>Ascomycota</taxon>
        <taxon>Pezizomycotina</taxon>
        <taxon>Eurotiomycetes</taxon>
        <taxon>Eurotiomycetidae</taxon>
        <taxon>Eurotiales</taxon>
        <taxon>Aspergillaceae</taxon>
        <taxon>Aspergillus</taxon>
        <taxon>Aspergillus subgen. Circumdati</taxon>
    </lineage>
</organism>
<reference evidence="1" key="1">
    <citation type="submission" date="2021-01" db="EMBL/GenBank/DDBJ databases">
        <authorList>
            <consortium name="Aspergillus luchuensis mut. kawachii IFO 4304 genome sequencing consortium"/>
            <person name="Kazuki M."/>
            <person name="Futagami T."/>
        </authorList>
    </citation>
    <scope>NUCLEOTIDE SEQUENCE</scope>
    <source>
        <strain evidence="1">IFO 4308</strain>
    </source>
</reference>
<dbReference type="InterPro" id="IPR009288">
    <property type="entry name" value="AIG2-like_dom"/>
</dbReference>
<dbReference type="Proteomes" id="UP000661280">
    <property type="component" value="Chromosome 5"/>
</dbReference>
<dbReference type="Pfam" id="PF06094">
    <property type="entry name" value="GGACT"/>
    <property type="match status" value="1"/>
</dbReference>
<sequence length="216" mass="23855">MMMMSSLRDGRDWFIDYEGASDGTGTVALDMAAPEMKNWYNATGFFANVTWDPYYEASPSIDTLQDLDVSSTKSVALWVVSKVLGGGDVKGTTHIIGLTIARILDLPEDPHLRKAEVTGYAIAKWGDYPALINGSEGQVVSGSAYLVKSEEEAEKLARYETNAYEVVDCLVFFKDGEQPDEAEGKVFVYAGDAQALLERRFDRVLWERQMGGRVGL</sequence>
<dbReference type="InterPro" id="IPR036568">
    <property type="entry name" value="GGCT-like_sf"/>
</dbReference>
<name>A0A7R7X043_ASPKA</name>
<protein>
    <submittedName>
        <fullName evidence="1">Uncharacterized protein</fullName>
    </submittedName>
</protein>
<dbReference type="AlphaFoldDB" id="A0A7R7X043"/>
<dbReference type="GeneID" id="64961954"/>
<reference evidence="1" key="2">
    <citation type="submission" date="2021-02" db="EMBL/GenBank/DDBJ databases">
        <title>Aspergillus luchuensis mut. kawachii IFO 4304 genome sequence.</title>
        <authorList>
            <person name="Mori K."/>
            <person name="Kadooka C."/>
            <person name="Goto M."/>
            <person name="Futagami T."/>
        </authorList>
    </citation>
    <scope>NUCLEOTIDE SEQUENCE</scope>
    <source>
        <strain evidence="1">IFO 4308</strain>
    </source>
</reference>
<dbReference type="OrthoDB" id="3262926at2759"/>
<gene>
    <name evidence="1" type="ORF">AKAW2_50974A</name>
</gene>
<dbReference type="Gene3D" id="3.10.490.10">
    <property type="entry name" value="Gamma-glutamyl cyclotransferase-like"/>
    <property type="match status" value="1"/>
</dbReference>
<dbReference type="SUPFAM" id="SSF110857">
    <property type="entry name" value="Gamma-glutamyl cyclotransferase-like"/>
    <property type="match status" value="1"/>
</dbReference>
<accession>A0A7R7X043</accession>
<evidence type="ECO:0000313" key="2">
    <source>
        <dbReference type="Proteomes" id="UP000661280"/>
    </source>
</evidence>
<dbReference type="EMBL" id="AP024429">
    <property type="protein sequence ID" value="BCS00633.1"/>
    <property type="molecule type" value="Genomic_DNA"/>
</dbReference>
<proteinExistence type="predicted"/>
<evidence type="ECO:0000313" key="1">
    <source>
        <dbReference type="EMBL" id="BCS00633.1"/>
    </source>
</evidence>
<dbReference type="KEGG" id="aluc:AKAW2_50974A"/>
<keyword evidence="2" id="KW-1185">Reference proteome</keyword>